<organism evidence="3 5">
    <name type="scientific">Thalassovita autumnalis</name>
    <dbReference type="NCBI Taxonomy" id="2072972"/>
    <lineage>
        <taxon>Bacteria</taxon>
        <taxon>Pseudomonadati</taxon>
        <taxon>Pseudomonadota</taxon>
        <taxon>Alphaproteobacteria</taxon>
        <taxon>Rhodobacterales</taxon>
        <taxon>Roseobacteraceae</taxon>
        <taxon>Thalassovita</taxon>
    </lineage>
</organism>
<sequence length="109" mass="11892">MAYDEGLAHLMRDDLSEERGITEKKMFGGLCFLLNGNMVCGVHKDGGMFRVGKPREAEALAIEGAREMDFTGRRMGGFIDVDSDLMGDDARRGQVMALALANARALPPK</sequence>
<feature type="domain" description="TfoX N-terminal" evidence="1">
    <location>
        <begin position="16"/>
        <end position="102"/>
    </location>
</feature>
<name>A0A0P1GBT1_9RHOB</name>
<dbReference type="RefSeq" id="WP_058244059.1">
    <property type="nucleotide sequence ID" value="NZ_CYSB01000040.1"/>
</dbReference>
<dbReference type="Proteomes" id="UP000051887">
    <property type="component" value="Unassembled WGS sequence"/>
</dbReference>
<proteinExistence type="predicted"/>
<reference evidence="2 4" key="2">
    <citation type="submission" date="2015-09" db="EMBL/GenBank/DDBJ databases">
        <authorList>
            <person name="Rodrigo-Torres L."/>
            <person name="Arahal D.R."/>
        </authorList>
    </citation>
    <scope>NUCLEOTIDE SEQUENCE [LARGE SCALE GENOMIC DNA]</scope>
    <source>
        <strain evidence="2 4">CECT 5118</strain>
    </source>
</reference>
<dbReference type="Proteomes" id="UP000051086">
    <property type="component" value="Unassembled WGS sequence"/>
</dbReference>
<evidence type="ECO:0000313" key="2">
    <source>
        <dbReference type="EMBL" id="CUH69483.1"/>
    </source>
</evidence>
<dbReference type="EMBL" id="CYSC01000035">
    <property type="protein sequence ID" value="CUH72886.1"/>
    <property type="molecule type" value="Genomic_DNA"/>
</dbReference>
<gene>
    <name evidence="2" type="ORF">TL5118_03446</name>
    <name evidence="3" type="ORF">TL5120_02686</name>
</gene>
<dbReference type="InterPro" id="IPR007076">
    <property type="entry name" value="TfoX_N"/>
</dbReference>
<accession>A0A0P1GBT1</accession>
<protein>
    <recommendedName>
        <fullName evidence="1">TfoX N-terminal domain-containing protein</fullName>
    </recommendedName>
</protein>
<dbReference type="Gene3D" id="3.30.1460.30">
    <property type="entry name" value="YgaC/TfoX-N like chaperone"/>
    <property type="match status" value="1"/>
</dbReference>
<dbReference type="Pfam" id="PF04993">
    <property type="entry name" value="TfoX_N"/>
    <property type="match status" value="1"/>
</dbReference>
<evidence type="ECO:0000259" key="1">
    <source>
        <dbReference type="Pfam" id="PF04993"/>
    </source>
</evidence>
<evidence type="ECO:0000313" key="3">
    <source>
        <dbReference type="EMBL" id="CUH72886.1"/>
    </source>
</evidence>
<dbReference type="AlphaFoldDB" id="A0A0P1GBT1"/>
<dbReference type="EMBL" id="CYSB01000040">
    <property type="protein sequence ID" value="CUH69483.1"/>
    <property type="molecule type" value="Genomic_DNA"/>
</dbReference>
<evidence type="ECO:0000313" key="5">
    <source>
        <dbReference type="Proteomes" id="UP000051887"/>
    </source>
</evidence>
<keyword evidence="4" id="KW-1185">Reference proteome</keyword>
<evidence type="ECO:0000313" key="4">
    <source>
        <dbReference type="Proteomes" id="UP000051086"/>
    </source>
</evidence>
<dbReference type="SUPFAM" id="SSF159894">
    <property type="entry name" value="YgaC/TfoX-N like"/>
    <property type="match status" value="1"/>
</dbReference>
<reference evidence="3 5" key="1">
    <citation type="submission" date="2015-09" db="EMBL/GenBank/DDBJ databases">
        <authorList>
            <consortium name="Swine Surveillance"/>
        </authorList>
    </citation>
    <scope>NUCLEOTIDE SEQUENCE [LARGE SCALE GENOMIC DNA]</scope>
    <source>
        <strain evidence="3 5">5120</strain>
    </source>
</reference>
<dbReference type="OrthoDB" id="214902at2"/>